<evidence type="ECO:0000313" key="3">
    <source>
        <dbReference type="Proteomes" id="UP000830401"/>
    </source>
</evidence>
<keyword evidence="3" id="KW-1185">Reference proteome</keyword>
<evidence type="ECO:0000256" key="1">
    <source>
        <dbReference type="SAM" id="MobiDB-lite"/>
    </source>
</evidence>
<feature type="compositionally biased region" description="Low complexity" evidence="1">
    <location>
        <begin position="29"/>
        <end position="42"/>
    </location>
</feature>
<dbReference type="RefSeq" id="WP_245125093.1">
    <property type="nucleotide sequence ID" value="NZ_CP095061.1"/>
</dbReference>
<dbReference type="Proteomes" id="UP000830401">
    <property type="component" value="Chromosome"/>
</dbReference>
<reference evidence="2" key="1">
    <citation type="submission" date="2022-04" db="EMBL/GenBank/DDBJ databases">
        <title>Hymenobacter sp. isolated from the air.</title>
        <authorList>
            <person name="Won M."/>
            <person name="Lee C.-M."/>
            <person name="Woen H.-Y."/>
            <person name="Kwon S.-W."/>
        </authorList>
    </citation>
    <scope>NUCLEOTIDE SEQUENCE</scope>
    <source>
        <strain evidence="2">5420S-77</strain>
    </source>
</reference>
<proteinExistence type="predicted"/>
<feature type="region of interest" description="Disordered" evidence="1">
    <location>
        <begin position="1"/>
        <end position="45"/>
    </location>
</feature>
<dbReference type="EMBL" id="CP095061">
    <property type="protein sequence ID" value="UOQ68244.1"/>
    <property type="molecule type" value="Genomic_DNA"/>
</dbReference>
<organism evidence="2 3">
    <name type="scientific">Hymenobacter volaticus</name>
    <dbReference type="NCBI Taxonomy" id="2932254"/>
    <lineage>
        <taxon>Bacteria</taxon>
        <taxon>Pseudomonadati</taxon>
        <taxon>Bacteroidota</taxon>
        <taxon>Cytophagia</taxon>
        <taxon>Cytophagales</taxon>
        <taxon>Hymenobacteraceae</taxon>
        <taxon>Hymenobacter</taxon>
    </lineage>
</organism>
<feature type="compositionally biased region" description="Pro residues" evidence="1">
    <location>
        <begin position="7"/>
        <end position="18"/>
    </location>
</feature>
<accession>A0ABY4GCW9</accession>
<name>A0ABY4GCW9_9BACT</name>
<sequence>MTDSSPSVPPDASQPPAPDAEVKPPEPAEPALGEAEPAASIPAAPPPVVLPDPMLFAEVRSADGRMVLTNDQLQINGQPFGWWELEGVDVQRVRWLLWLLLGDLRWQVSC</sequence>
<gene>
    <name evidence="2" type="ORF">MUN86_10550</name>
</gene>
<protein>
    <submittedName>
        <fullName evidence="2">Uncharacterized protein</fullName>
    </submittedName>
</protein>
<evidence type="ECO:0000313" key="2">
    <source>
        <dbReference type="EMBL" id="UOQ68244.1"/>
    </source>
</evidence>